<gene>
    <name evidence="2" type="ORF">ACFPP7_00020</name>
</gene>
<dbReference type="SUPFAM" id="SSF89796">
    <property type="entry name" value="CoA-transferase family III (CaiB/BaiF)"/>
    <property type="match status" value="1"/>
</dbReference>
<protein>
    <submittedName>
        <fullName evidence="2">CaiB/BaiF CoA transferase family protein</fullName>
    </submittedName>
</protein>
<reference evidence="3" key="1">
    <citation type="journal article" date="2019" name="Int. J. Syst. Evol. Microbiol.">
        <title>The Global Catalogue of Microorganisms (GCM) 10K type strain sequencing project: providing services to taxonomists for standard genome sequencing and annotation.</title>
        <authorList>
            <consortium name="The Broad Institute Genomics Platform"/>
            <consortium name="The Broad Institute Genome Sequencing Center for Infectious Disease"/>
            <person name="Wu L."/>
            <person name="Ma J."/>
        </authorList>
    </citation>
    <scope>NUCLEOTIDE SEQUENCE [LARGE SCALE GENOMIC DNA]</scope>
    <source>
        <strain evidence="3">CGMCC 4.7277</strain>
    </source>
</reference>
<name>A0ABW0Q6L5_9BURK</name>
<dbReference type="Gene3D" id="3.30.1540.10">
    <property type="entry name" value="formyl-coa transferase, domain 3"/>
    <property type="match status" value="1"/>
</dbReference>
<accession>A0ABW0Q6L5</accession>
<keyword evidence="3" id="KW-1185">Reference proteome</keyword>
<dbReference type="EMBL" id="JBHSMX010000001">
    <property type="protein sequence ID" value="MFC5519302.1"/>
    <property type="molecule type" value="Genomic_DNA"/>
</dbReference>
<dbReference type="GO" id="GO:0016740">
    <property type="term" value="F:transferase activity"/>
    <property type="evidence" value="ECO:0007669"/>
    <property type="project" value="UniProtKB-KW"/>
</dbReference>
<dbReference type="InterPro" id="IPR044855">
    <property type="entry name" value="CoA-Trfase_III_dom3_sf"/>
</dbReference>
<dbReference type="Pfam" id="PF02515">
    <property type="entry name" value="CoA_transf_3"/>
    <property type="match status" value="1"/>
</dbReference>
<dbReference type="InterPro" id="IPR050483">
    <property type="entry name" value="CoA-transferase_III_domain"/>
</dbReference>
<evidence type="ECO:0000256" key="1">
    <source>
        <dbReference type="ARBA" id="ARBA00022679"/>
    </source>
</evidence>
<proteinExistence type="predicted"/>
<dbReference type="RefSeq" id="WP_068835662.1">
    <property type="nucleotide sequence ID" value="NZ_JBHSMX010000001.1"/>
</dbReference>
<organism evidence="2 3">
    <name type="scientific">Polaromonas jejuensis</name>
    <dbReference type="NCBI Taxonomy" id="457502"/>
    <lineage>
        <taxon>Bacteria</taxon>
        <taxon>Pseudomonadati</taxon>
        <taxon>Pseudomonadota</taxon>
        <taxon>Betaproteobacteria</taxon>
        <taxon>Burkholderiales</taxon>
        <taxon>Comamonadaceae</taxon>
        <taxon>Polaromonas</taxon>
    </lineage>
</organism>
<dbReference type="InterPro" id="IPR023606">
    <property type="entry name" value="CoA-Trfase_III_dom_1_sf"/>
</dbReference>
<keyword evidence="1 2" id="KW-0808">Transferase</keyword>
<dbReference type="PANTHER" id="PTHR48207:SF3">
    <property type="entry name" value="SUCCINATE--HYDROXYMETHYLGLUTARATE COA-TRANSFERASE"/>
    <property type="match status" value="1"/>
</dbReference>
<dbReference type="PANTHER" id="PTHR48207">
    <property type="entry name" value="SUCCINATE--HYDROXYMETHYLGLUTARATE COA-TRANSFERASE"/>
    <property type="match status" value="1"/>
</dbReference>
<evidence type="ECO:0000313" key="3">
    <source>
        <dbReference type="Proteomes" id="UP001596084"/>
    </source>
</evidence>
<dbReference type="InterPro" id="IPR003673">
    <property type="entry name" value="CoA-Trfase_fam_III"/>
</dbReference>
<sequence length="400" mass="42580">MKPLLGQRVIDLTQNVAGPYCTQVLADLGAEVIKIERPGSGDDTRHWTPAIGDAMSPTYATLNRGKKSLAIDLDSADGQDVLRSLVRDGDIVIHSLKPGSAEQRRLGYDDLRPGRPGLIYCAISAYGNTGPLASLPGYDPLIQAYVGIMSVNGHDGLPPARVGVSMVDMGTGLWSALGIVAAVAQRQTTGDGCRIDTSLLETGVGWMTNPIANYSASGKLPRRMGSATAMLAPYEVFESADSHVFIGCGNDRLFLKLLKALELTALAEDERFSKNSQRVQHRDLVHNTLEATTRTLASVEMVRRLRAAGVPVSAVHDLAQVVNDEQVQVAGLCNTLSIQSSAPQDVCAVGLPIRFNGVREFAPGLSAGVGQDSRQILQSMGLSDTRIDQLVVSGVIQAQV</sequence>
<evidence type="ECO:0000313" key="2">
    <source>
        <dbReference type="EMBL" id="MFC5519302.1"/>
    </source>
</evidence>
<dbReference type="Gene3D" id="3.40.50.10540">
    <property type="entry name" value="Crotonobetainyl-coa:carnitine coa-transferase, domain 1"/>
    <property type="match status" value="1"/>
</dbReference>
<dbReference type="Proteomes" id="UP001596084">
    <property type="component" value="Unassembled WGS sequence"/>
</dbReference>
<comment type="caution">
    <text evidence="2">The sequence shown here is derived from an EMBL/GenBank/DDBJ whole genome shotgun (WGS) entry which is preliminary data.</text>
</comment>